<dbReference type="InterPro" id="IPR027417">
    <property type="entry name" value="P-loop_NTPase"/>
</dbReference>
<feature type="region of interest" description="Disordered" evidence="1">
    <location>
        <begin position="1"/>
        <end position="22"/>
    </location>
</feature>
<dbReference type="Gene3D" id="3.40.50.300">
    <property type="entry name" value="P-loop containing nucleotide triphosphate hydrolases"/>
    <property type="match status" value="1"/>
</dbReference>
<dbReference type="Proteomes" id="UP000649604">
    <property type="component" value="Unassembled WGS sequence"/>
</dbReference>
<name>A0A9D5K021_9BACT</name>
<dbReference type="SUPFAM" id="SSF52540">
    <property type="entry name" value="P-loop containing nucleoside triphosphate hydrolases"/>
    <property type="match status" value="1"/>
</dbReference>
<protein>
    <submittedName>
        <fullName evidence="3">AAA domain-containing protein</fullName>
    </submittedName>
</protein>
<proteinExistence type="predicted"/>
<dbReference type="InterPro" id="IPR003593">
    <property type="entry name" value="AAA+_ATPase"/>
</dbReference>
<dbReference type="SMART" id="SM00382">
    <property type="entry name" value="AAA"/>
    <property type="match status" value="1"/>
</dbReference>
<feature type="domain" description="AAA+ ATPase" evidence="2">
    <location>
        <begin position="64"/>
        <end position="242"/>
    </location>
</feature>
<dbReference type="CDD" id="cd00009">
    <property type="entry name" value="AAA"/>
    <property type="match status" value="1"/>
</dbReference>
<evidence type="ECO:0000313" key="4">
    <source>
        <dbReference type="Proteomes" id="UP000649604"/>
    </source>
</evidence>
<evidence type="ECO:0000256" key="1">
    <source>
        <dbReference type="SAM" id="MobiDB-lite"/>
    </source>
</evidence>
<evidence type="ECO:0000259" key="2">
    <source>
        <dbReference type="SMART" id="SM00382"/>
    </source>
</evidence>
<feature type="non-terminal residue" evidence="3">
    <location>
        <position position="307"/>
    </location>
</feature>
<feature type="compositionally biased region" description="Basic and acidic residues" evidence="1">
    <location>
        <begin position="1"/>
        <end position="10"/>
    </location>
</feature>
<organism evidence="3 4">
    <name type="scientific">candidate division KSB3 bacterium</name>
    <dbReference type="NCBI Taxonomy" id="2044937"/>
    <lineage>
        <taxon>Bacteria</taxon>
        <taxon>candidate division KSB3</taxon>
    </lineage>
</organism>
<dbReference type="InterPro" id="IPR011704">
    <property type="entry name" value="ATPase_dyneun-rel_AAA"/>
</dbReference>
<accession>A0A9D5K021</accession>
<evidence type="ECO:0000313" key="3">
    <source>
        <dbReference type="EMBL" id="MBD3327155.1"/>
    </source>
</evidence>
<dbReference type="Pfam" id="PF07728">
    <property type="entry name" value="AAA_5"/>
    <property type="match status" value="1"/>
</dbReference>
<dbReference type="AlphaFoldDB" id="A0A9D5K021"/>
<dbReference type="GO" id="GO:0016887">
    <property type="term" value="F:ATP hydrolysis activity"/>
    <property type="evidence" value="ECO:0007669"/>
    <property type="project" value="InterPro"/>
</dbReference>
<dbReference type="EMBL" id="WJJP01000697">
    <property type="protein sequence ID" value="MBD3327155.1"/>
    <property type="molecule type" value="Genomic_DNA"/>
</dbReference>
<sequence>MSRHRIDTKTKPYAYDENLPESRCIEDPQVEPVPETDPKTKTVDREPYLPGDRIIEAVNLAIALGRPLLLQGDPGCGKTRLAYAAAYTLEEGLPLEECYIKSTSRAQDLLYTYDAVNRLYDSQLGAEGPKDEEGNPKSQSVENYIHLGPLGRAIVRAQHGRRSVVLIDEIDKADIDFPNDLLLEFDRLEFQVAEAPSMKYTVPADRPELRPIVFVTHNEEKALPTAFLRRCIFHYVEFPSDEEHLRRILSLHDVTDEDLSRKAIEVLLRLRQMDLSKNPGLSELIDWVSYMQAVKTPVKEVGKLPYI</sequence>
<gene>
    <name evidence="3" type="ORF">GF339_21395</name>
</gene>
<dbReference type="GO" id="GO:0005524">
    <property type="term" value="F:ATP binding"/>
    <property type="evidence" value="ECO:0007669"/>
    <property type="project" value="InterPro"/>
</dbReference>
<reference evidence="3" key="1">
    <citation type="submission" date="2019-11" db="EMBL/GenBank/DDBJ databases">
        <title>Microbial mats filling the niche in hypersaline microbial mats.</title>
        <authorList>
            <person name="Wong H.L."/>
            <person name="Macleod F.I."/>
            <person name="White R.A. III"/>
            <person name="Burns B.P."/>
        </authorList>
    </citation>
    <scope>NUCLEOTIDE SEQUENCE</scope>
    <source>
        <strain evidence="3">Rbin_158</strain>
    </source>
</reference>
<comment type="caution">
    <text evidence="3">The sequence shown here is derived from an EMBL/GenBank/DDBJ whole genome shotgun (WGS) entry which is preliminary data.</text>
</comment>